<organism evidence="2 3">
    <name type="scientific">Streblomastix strix</name>
    <dbReference type="NCBI Taxonomy" id="222440"/>
    <lineage>
        <taxon>Eukaryota</taxon>
        <taxon>Metamonada</taxon>
        <taxon>Preaxostyla</taxon>
        <taxon>Oxymonadida</taxon>
        <taxon>Streblomastigidae</taxon>
        <taxon>Streblomastix</taxon>
    </lineage>
</organism>
<accession>A0A5J4WBS5</accession>
<feature type="domain" description="CCR4-Not complex component Not N-terminal" evidence="1">
    <location>
        <begin position="4"/>
        <end position="55"/>
    </location>
</feature>
<comment type="caution">
    <text evidence="2">The sequence shown here is derived from an EMBL/GenBank/DDBJ whole genome shotgun (WGS) entry which is preliminary data.</text>
</comment>
<dbReference type="EMBL" id="SNRW01002568">
    <property type="protein sequence ID" value="KAA6392351.1"/>
    <property type="molecule type" value="Genomic_DNA"/>
</dbReference>
<evidence type="ECO:0000313" key="3">
    <source>
        <dbReference type="Proteomes" id="UP000324800"/>
    </source>
</evidence>
<dbReference type="OrthoDB" id="293823at2759"/>
<reference evidence="2 3" key="1">
    <citation type="submission" date="2019-03" db="EMBL/GenBank/DDBJ databases">
        <title>Single cell metagenomics reveals metabolic interactions within the superorganism composed of flagellate Streblomastix strix and complex community of Bacteroidetes bacteria on its surface.</title>
        <authorList>
            <person name="Treitli S.C."/>
            <person name="Kolisko M."/>
            <person name="Husnik F."/>
            <person name="Keeling P."/>
            <person name="Hampl V."/>
        </authorList>
    </citation>
    <scope>NUCLEOTIDE SEQUENCE [LARGE SCALE GENOMIC DNA]</scope>
    <source>
        <strain evidence="2">ST1C</strain>
    </source>
</reference>
<dbReference type="GO" id="GO:0006355">
    <property type="term" value="P:regulation of DNA-templated transcription"/>
    <property type="evidence" value="ECO:0007669"/>
    <property type="project" value="InterPro"/>
</dbReference>
<gene>
    <name evidence="2" type="ORF">EZS28_012120</name>
</gene>
<evidence type="ECO:0000259" key="1">
    <source>
        <dbReference type="Pfam" id="PF04065"/>
    </source>
</evidence>
<dbReference type="Proteomes" id="UP000324800">
    <property type="component" value="Unassembled WGS sequence"/>
</dbReference>
<dbReference type="Pfam" id="PF04065">
    <property type="entry name" value="Not3"/>
    <property type="match status" value="1"/>
</dbReference>
<evidence type="ECO:0000313" key="2">
    <source>
        <dbReference type="EMBL" id="KAA6392351.1"/>
    </source>
</evidence>
<proteinExistence type="predicted"/>
<sequence>MAQTKKLLGEIDQTCKKVQEHLKEFRSLFEKVYTLQGTLREKAELDLRWQIIKLKGMSGLTGRDSQSAPRR</sequence>
<dbReference type="InterPro" id="IPR007207">
    <property type="entry name" value="Not_N"/>
</dbReference>
<dbReference type="AlphaFoldDB" id="A0A5J4WBS5"/>
<dbReference type="GO" id="GO:0005634">
    <property type="term" value="C:nucleus"/>
    <property type="evidence" value="ECO:0007669"/>
    <property type="project" value="InterPro"/>
</dbReference>
<protein>
    <recommendedName>
        <fullName evidence="1">CCR4-Not complex component Not N-terminal domain-containing protein</fullName>
    </recommendedName>
</protein>
<name>A0A5J4WBS5_9EUKA</name>